<evidence type="ECO:0000259" key="2">
    <source>
        <dbReference type="Pfam" id="PF13439"/>
    </source>
</evidence>
<keyword evidence="4" id="KW-1185">Reference proteome</keyword>
<name>A0A8J7H9T1_9CYAN</name>
<organism evidence="3 4">
    <name type="scientific">Atlanticothrix silvestris CENA357</name>
    <dbReference type="NCBI Taxonomy" id="1725252"/>
    <lineage>
        <taxon>Bacteria</taxon>
        <taxon>Bacillati</taxon>
        <taxon>Cyanobacteriota</taxon>
        <taxon>Cyanophyceae</taxon>
        <taxon>Nostocales</taxon>
        <taxon>Nodulariaceae</taxon>
        <taxon>Atlanticothrix</taxon>
        <taxon>Atlanticothrix silvestris</taxon>
    </lineage>
</organism>
<protein>
    <submittedName>
        <fullName evidence="3">Glycosyltransferase family 4 protein</fullName>
    </submittedName>
</protein>
<dbReference type="AlphaFoldDB" id="A0A8J7H9T1"/>
<dbReference type="InterPro" id="IPR050194">
    <property type="entry name" value="Glycosyltransferase_grp1"/>
</dbReference>
<dbReference type="Gene3D" id="3.40.50.2000">
    <property type="entry name" value="Glycogen Phosphorylase B"/>
    <property type="match status" value="2"/>
</dbReference>
<proteinExistence type="predicted"/>
<dbReference type="GO" id="GO:0016757">
    <property type="term" value="F:glycosyltransferase activity"/>
    <property type="evidence" value="ECO:0007669"/>
    <property type="project" value="InterPro"/>
</dbReference>
<reference evidence="3 4" key="1">
    <citation type="journal article" date="2021" name="Int. J. Syst. Evol. Microbiol.">
        <title>Amazonocrinis nigriterrae gen. nov., sp. nov., Atlanticothrix silvestris gen. nov., sp. nov. and Dendronalium phyllosphericum gen. nov., sp. nov., nostocacean cyanobacteria from Brazilian environments.</title>
        <authorList>
            <person name="Alvarenga D.O."/>
            <person name="Andreote A.P.D."/>
            <person name="Branco L.H.Z."/>
            <person name="Delbaje E."/>
            <person name="Cruz R.B."/>
            <person name="Varani A.M."/>
            <person name="Fiore M.F."/>
        </authorList>
    </citation>
    <scope>NUCLEOTIDE SEQUENCE [LARGE SCALE GENOMIC DNA]</scope>
    <source>
        <strain evidence="3 4">CENA357</strain>
    </source>
</reference>
<evidence type="ECO:0000313" key="3">
    <source>
        <dbReference type="EMBL" id="MBH8552207.1"/>
    </source>
</evidence>
<dbReference type="Proteomes" id="UP000599391">
    <property type="component" value="Unassembled WGS sequence"/>
</dbReference>
<dbReference type="Pfam" id="PF00534">
    <property type="entry name" value="Glycos_transf_1"/>
    <property type="match status" value="1"/>
</dbReference>
<accession>A0A8J7H9T1</accession>
<comment type="caution">
    <text evidence="3">The sequence shown here is derived from an EMBL/GenBank/DDBJ whole genome shotgun (WGS) entry which is preliminary data.</text>
</comment>
<feature type="domain" description="Glycosyltransferase subfamily 4-like N-terminal" evidence="2">
    <location>
        <begin position="15"/>
        <end position="178"/>
    </location>
</feature>
<gene>
    <name evidence="3" type="ORF">I8751_07440</name>
</gene>
<dbReference type="PANTHER" id="PTHR45947:SF3">
    <property type="entry name" value="SULFOQUINOVOSYL TRANSFERASE SQD2"/>
    <property type="match status" value="1"/>
</dbReference>
<sequence length="368" mass="41955">MKILHIGASVSPEAVNGINYVVWSVARSQVILGHNVSILLNGKPINSTIDFAEKTGINLLYIPSKNGMYNKKALDNLLKSDTAEIFHFHSIFLFRQASLSAHLVRQKIPYIVTPHAITPEFLRRGWLKKWLYGWLIEKPRLLKASAITAVTPGEQRTIQDYVPNYKGVIYCITNPVKIEDFSDTTWSGNINSKKLVYLGRFDVFHKGIDILVELASLLTPDIEVHLYGRTDTKTSNWLKRIQANLPANIYFHPPVFKAEKNKVLTQASMYIQTSRWEVFGVSIAEAMYLGLPCAIMPTMNLAEIFQEHDLGLVLPTKLEEAAKLLIHTLNQPDVLHHWSKKAHLYAKENFQPQKIAIEYLRVYEEVLH</sequence>
<dbReference type="SUPFAM" id="SSF53756">
    <property type="entry name" value="UDP-Glycosyltransferase/glycogen phosphorylase"/>
    <property type="match status" value="1"/>
</dbReference>
<dbReference type="PANTHER" id="PTHR45947">
    <property type="entry name" value="SULFOQUINOVOSYL TRANSFERASE SQD2"/>
    <property type="match status" value="1"/>
</dbReference>
<dbReference type="CDD" id="cd03801">
    <property type="entry name" value="GT4_PimA-like"/>
    <property type="match status" value="1"/>
</dbReference>
<dbReference type="RefSeq" id="WP_214438523.1">
    <property type="nucleotide sequence ID" value="NZ_JAECZB010000011.1"/>
</dbReference>
<evidence type="ECO:0000259" key="1">
    <source>
        <dbReference type="Pfam" id="PF00534"/>
    </source>
</evidence>
<dbReference type="InterPro" id="IPR028098">
    <property type="entry name" value="Glyco_trans_4-like_N"/>
</dbReference>
<feature type="domain" description="Glycosyl transferase family 1" evidence="1">
    <location>
        <begin position="191"/>
        <end position="342"/>
    </location>
</feature>
<dbReference type="InterPro" id="IPR001296">
    <property type="entry name" value="Glyco_trans_1"/>
</dbReference>
<dbReference type="Pfam" id="PF13439">
    <property type="entry name" value="Glyco_transf_4"/>
    <property type="match status" value="1"/>
</dbReference>
<dbReference type="EMBL" id="JAECZB010000011">
    <property type="protein sequence ID" value="MBH8552207.1"/>
    <property type="molecule type" value="Genomic_DNA"/>
</dbReference>
<evidence type="ECO:0000313" key="4">
    <source>
        <dbReference type="Proteomes" id="UP000599391"/>
    </source>
</evidence>